<feature type="chain" id="PRO_5044992955" description="Metalloendopeptidase" evidence="3">
    <location>
        <begin position="22"/>
        <end position="348"/>
    </location>
</feature>
<dbReference type="Proteomes" id="UP001303046">
    <property type="component" value="Unassembled WGS sequence"/>
</dbReference>
<evidence type="ECO:0000259" key="4">
    <source>
        <dbReference type="PROSITE" id="PS51864"/>
    </source>
</evidence>
<keyword evidence="1" id="KW-1015">Disulfide bond</keyword>
<keyword evidence="6" id="KW-1185">Reference proteome</keyword>
<dbReference type="SUPFAM" id="SSF55486">
    <property type="entry name" value="Metalloproteases ('zincins'), catalytic domain"/>
    <property type="match status" value="1"/>
</dbReference>
<dbReference type="PANTHER" id="PTHR10127:SF880">
    <property type="entry name" value="ZINC METALLOPROTEINASE NAS-5"/>
    <property type="match status" value="1"/>
</dbReference>
<reference evidence="5 6" key="1">
    <citation type="submission" date="2023-08" db="EMBL/GenBank/DDBJ databases">
        <title>A Necator americanus chromosomal reference genome.</title>
        <authorList>
            <person name="Ilik V."/>
            <person name="Petrzelkova K.J."/>
            <person name="Pardy F."/>
            <person name="Fuh T."/>
            <person name="Niatou-Singa F.S."/>
            <person name="Gouil Q."/>
            <person name="Baker L."/>
            <person name="Ritchie M.E."/>
            <person name="Jex A.R."/>
            <person name="Gazzola D."/>
            <person name="Li H."/>
            <person name="Toshio Fujiwara R."/>
            <person name="Zhan B."/>
            <person name="Aroian R.V."/>
            <person name="Pafco B."/>
            <person name="Schwarz E.M."/>
        </authorList>
    </citation>
    <scope>NUCLEOTIDE SEQUENCE [LARGE SCALE GENOMIC DNA]</scope>
    <source>
        <strain evidence="5 6">Aroian</strain>
        <tissue evidence="5">Whole animal</tissue>
    </source>
</reference>
<dbReference type="SMART" id="SM00235">
    <property type="entry name" value="ZnMc"/>
    <property type="match status" value="1"/>
</dbReference>
<evidence type="ECO:0000256" key="1">
    <source>
        <dbReference type="ARBA" id="ARBA00023157"/>
    </source>
</evidence>
<keyword evidence="2 3" id="KW-0479">Metal-binding</keyword>
<dbReference type="Gene3D" id="3.40.390.10">
    <property type="entry name" value="Collagenase (Catalytic Domain)"/>
    <property type="match status" value="1"/>
</dbReference>
<proteinExistence type="predicted"/>
<dbReference type="CDD" id="cd04280">
    <property type="entry name" value="ZnMc_astacin_like"/>
    <property type="match status" value="1"/>
</dbReference>
<evidence type="ECO:0000256" key="3">
    <source>
        <dbReference type="RuleBase" id="RU361183"/>
    </source>
</evidence>
<dbReference type="EMBL" id="JAVFWL010000001">
    <property type="protein sequence ID" value="KAK6726488.1"/>
    <property type="molecule type" value="Genomic_DNA"/>
</dbReference>
<dbReference type="PROSITE" id="PS51864">
    <property type="entry name" value="ASTACIN"/>
    <property type="match status" value="1"/>
</dbReference>
<evidence type="ECO:0000313" key="5">
    <source>
        <dbReference type="EMBL" id="KAK6726488.1"/>
    </source>
</evidence>
<comment type="caution">
    <text evidence="2">Lacks conserved residue(s) required for the propagation of feature annotation.</text>
</comment>
<dbReference type="PRINTS" id="PR00480">
    <property type="entry name" value="ASTACIN"/>
</dbReference>
<evidence type="ECO:0000256" key="2">
    <source>
        <dbReference type="PROSITE-ProRule" id="PRU01211"/>
    </source>
</evidence>
<comment type="caution">
    <text evidence="5">The sequence shown here is derived from an EMBL/GenBank/DDBJ whole genome shotgun (WGS) entry which is preliminary data.</text>
</comment>
<dbReference type="InterPro" id="IPR024079">
    <property type="entry name" value="MetalloPept_cat_dom_sf"/>
</dbReference>
<name>A0ABR1BMI2_NECAM</name>
<keyword evidence="2 3" id="KW-0645">Protease</keyword>
<dbReference type="PANTHER" id="PTHR10127">
    <property type="entry name" value="DISCOIDIN, CUB, EGF, LAMININ , AND ZINC METALLOPROTEASE DOMAIN CONTAINING"/>
    <property type="match status" value="1"/>
</dbReference>
<keyword evidence="2 3" id="KW-0862">Zinc</keyword>
<feature type="active site" evidence="2">
    <location>
        <position position="153"/>
    </location>
</feature>
<accession>A0ABR1BMI2</accession>
<protein>
    <recommendedName>
        <fullName evidence="3">Metalloendopeptidase</fullName>
        <ecNumber evidence="3">3.4.24.-</ecNumber>
    </recommendedName>
</protein>
<keyword evidence="3" id="KW-0732">Signal</keyword>
<feature type="domain" description="Peptidase M12A" evidence="4">
    <location>
        <begin position="49"/>
        <end position="256"/>
    </location>
</feature>
<dbReference type="InterPro" id="IPR034035">
    <property type="entry name" value="Astacin-like_dom"/>
</dbReference>
<keyword evidence="2 3" id="KW-0482">Metalloprotease</keyword>
<keyword evidence="2 3" id="KW-0378">Hydrolase</keyword>
<feature type="binding site" evidence="2">
    <location>
        <position position="162"/>
    </location>
    <ligand>
        <name>Zn(2+)</name>
        <dbReference type="ChEBI" id="CHEBI:29105"/>
        <note>catalytic</note>
    </ligand>
</feature>
<dbReference type="InterPro" id="IPR006026">
    <property type="entry name" value="Peptidase_Metallo"/>
</dbReference>
<evidence type="ECO:0000313" key="6">
    <source>
        <dbReference type="Proteomes" id="UP001303046"/>
    </source>
</evidence>
<comment type="cofactor">
    <cofactor evidence="2 3">
        <name>Zn(2+)</name>
        <dbReference type="ChEBI" id="CHEBI:29105"/>
    </cofactor>
    <text evidence="2 3">Binds 1 zinc ion per subunit.</text>
</comment>
<feature type="binding site" evidence="2">
    <location>
        <position position="152"/>
    </location>
    <ligand>
        <name>Zn(2+)</name>
        <dbReference type="ChEBI" id="CHEBI:29105"/>
        <note>catalytic</note>
    </ligand>
</feature>
<sequence length="348" mass="40086">MTAMLMFGLIVFLIAVQMVSARGKPINIFEQTAGGDILQLREKESKMFNALHRTSYLKWDKKDSDGNFVIPYRITGQYDQSERRTIARAMKRIEDNTCIRFKPRANEWDYVDIRNQAGQGCYTNVGRPGGRSVLMLEANYAETCMETEIVLHELMHVIGLWHEHMRYDRDKYIKVHYENIERGYWSQFEKVTPDKATTYNVPYDYKSVMHYGKRSFAKPGRISMETLDSRYQNVIGNQKDASPSDYRKICEIYQCKKCMGRSTGGSGSSEVEQPEPTEAPIIVKPSPEVNGCHDLIPSFCISLIRARMIDCTFIGRIQCCATCAKVAKGRDKSPFDSIFGFFDFFNRF</sequence>
<dbReference type="InterPro" id="IPR001506">
    <property type="entry name" value="Peptidase_M12A"/>
</dbReference>
<feature type="signal peptide" evidence="3">
    <location>
        <begin position="1"/>
        <end position="21"/>
    </location>
</feature>
<gene>
    <name evidence="5" type="primary">Necator_chrI.g797</name>
    <name evidence="5" type="ORF">RB195_004674</name>
</gene>
<organism evidence="5 6">
    <name type="scientific">Necator americanus</name>
    <name type="common">Human hookworm</name>
    <dbReference type="NCBI Taxonomy" id="51031"/>
    <lineage>
        <taxon>Eukaryota</taxon>
        <taxon>Metazoa</taxon>
        <taxon>Ecdysozoa</taxon>
        <taxon>Nematoda</taxon>
        <taxon>Chromadorea</taxon>
        <taxon>Rhabditida</taxon>
        <taxon>Rhabditina</taxon>
        <taxon>Rhabditomorpha</taxon>
        <taxon>Strongyloidea</taxon>
        <taxon>Ancylostomatidae</taxon>
        <taxon>Bunostominae</taxon>
        <taxon>Necator</taxon>
    </lineage>
</organism>
<feature type="binding site" evidence="2">
    <location>
        <position position="156"/>
    </location>
    <ligand>
        <name>Zn(2+)</name>
        <dbReference type="ChEBI" id="CHEBI:29105"/>
        <note>catalytic</note>
    </ligand>
</feature>
<dbReference type="Pfam" id="PF01400">
    <property type="entry name" value="Astacin"/>
    <property type="match status" value="1"/>
</dbReference>
<dbReference type="EC" id="3.4.24.-" evidence="3"/>